<reference evidence="2" key="1">
    <citation type="submission" date="2023-03" db="UniProtKB">
        <authorList>
            <consortium name="EnsemblPlants"/>
        </authorList>
    </citation>
    <scope>IDENTIFICATION</scope>
</reference>
<keyword evidence="1" id="KW-0812">Transmembrane</keyword>
<keyword evidence="1" id="KW-0472">Membrane</keyword>
<protein>
    <submittedName>
        <fullName evidence="2">Uncharacterized protein</fullName>
    </submittedName>
</protein>
<dbReference type="Gramene" id="MELO3C032454.2.1">
    <property type="protein sequence ID" value="MELO3C032454.2.1"/>
    <property type="gene ID" value="MELO3C032454.2"/>
</dbReference>
<name>A0A9I9EEL8_CUCME</name>
<sequence>MPFFIFFQSSPKFPSLTDPSPDFSLLADPSLNVATTRTSLPTHCTPRQTAPCSSNWSSTRRTEQLTFSKFKFTQQFLGSIIFFIFNFLITDVSAIIGNCILITDDKDFFLINNKACSINNIKYNVIVPNTEKATVVSASMREELSSIFFERKGEKQGMYARQSQAREEVETLCEEDEDEHGDTLCGHVMRTMLQMNFGFAVIFVRNGSTGNLLYEEMLQFISFLVVY</sequence>
<proteinExistence type="predicted"/>
<dbReference type="EnsemblPlants" id="MELO3C032454.2.1">
    <property type="protein sequence ID" value="MELO3C032454.2.1"/>
    <property type="gene ID" value="MELO3C032454.2"/>
</dbReference>
<accession>A0A9I9EEL8</accession>
<keyword evidence="1" id="KW-1133">Transmembrane helix</keyword>
<dbReference type="AlphaFoldDB" id="A0A9I9EEL8"/>
<evidence type="ECO:0000256" key="1">
    <source>
        <dbReference type="SAM" id="Phobius"/>
    </source>
</evidence>
<feature type="transmembrane region" description="Helical" evidence="1">
    <location>
        <begin position="76"/>
        <end position="96"/>
    </location>
</feature>
<evidence type="ECO:0000313" key="2">
    <source>
        <dbReference type="EnsemblPlants" id="MELO3C032454.2.1"/>
    </source>
</evidence>
<organism evidence="2">
    <name type="scientific">Cucumis melo</name>
    <name type="common">Muskmelon</name>
    <dbReference type="NCBI Taxonomy" id="3656"/>
    <lineage>
        <taxon>Eukaryota</taxon>
        <taxon>Viridiplantae</taxon>
        <taxon>Streptophyta</taxon>
        <taxon>Embryophyta</taxon>
        <taxon>Tracheophyta</taxon>
        <taxon>Spermatophyta</taxon>
        <taxon>Magnoliopsida</taxon>
        <taxon>eudicotyledons</taxon>
        <taxon>Gunneridae</taxon>
        <taxon>Pentapetalae</taxon>
        <taxon>rosids</taxon>
        <taxon>fabids</taxon>
        <taxon>Cucurbitales</taxon>
        <taxon>Cucurbitaceae</taxon>
        <taxon>Benincaseae</taxon>
        <taxon>Cucumis</taxon>
    </lineage>
</organism>